<evidence type="ECO:0000256" key="5">
    <source>
        <dbReference type="ARBA" id="ARBA00023049"/>
    </source>
</evidence>
<dbReference type="EMBL" id="JABGBN010000002">
    <property type="protein sequence ID" value="NOL51475.1"/>
    <property type="molecule type" value="Genomic_DNA"/>
</dbReference>
<gene>
    <name evidence="9" type="ORF">HKX39_04685</name>
</gene>
<evidence type="ECO:0000256" key="6">
    <source>
        <dbReference type="RuleBase" id="RU003983"/>
    </source>
</evidence>
<evidence type="ECO:0000256" key="2">
    <source>
        <dbReference type="ARBA" id="ARBA00022723"/>
    </source>
</evidence>
<dbReference type="GO" id="GO:0051603">
    <property type="term" value="P:proteolysis involved in protein catabolic process"/>
    <property type="evidence" value="ECO:0007669"/>
    <property type="project" value="TreeGrafter"/>
</dbReference>
<feature type="signal peptide" evidence="7">
    <location>
        <begin position="1"/>
        <end position="19"/>
    </location>
</feature>
<protein>
    <submittedName>
        <fullName evidence="9">M48 family metalloprotease</fullName>
    </submittedName>
</protein>
<dbReference type="Gene3D" id="3.30.2010.10">
    <property type="entry name" value="Metalloproteases ('zincins'), catalytic domain"/>
    <property type="match status" value="1"/>
</dbReference>
<sequence>MKKLVLATVLGTVALTGCANLDVGSVMNVGGSLFKAATLSDQEMHAIGLATTQKYDAESKVAGSKSKYTQRLNKLTRNLKTYEGKTLSYKVYLSNEVNAFVTPSGDVRVYSGLMDKMTDDELVFVLGHEIGHFVHQHSKGRVRTQYLAIAAQQAAGLSSNALLASLSQSQLGELAKGVVNAQYSQSNEYEADAYGLKVLKETNRNPQAAVTSLRKLASLSESGGLAEALLGSHPDSNKRADRIEKMLASGK</sequence>
<keyword evidence="10" id="KW-1185">Reference proteome</keyword>
<keyword evidence="7" id="KW-0732">Signal</keyword>
<dbReference type="InterPro" id="IPR051156">
    <property type="entry name" value="Mito/Outer_Membr_Metalloprot"/>
</dbReference>
<feature type="domain" description="Peptidase M48" evidence="8">
    <location>
        <begin position="74"/>
        <end position="246"/>
    </location>
</feature>
<keyword evidence="2" id="KW-0479">Metal-binding</keyword>
<comment type="cofactor">
    <cofactor evidence="6">
        <name>Zn(2+)</name>
        <dbReference type="ChEBI" id="CHEBI:29105"/>
    </cofactor>
    <text evidence="6">Binds 1 zinc ion per subunit.</text>
</comment>
<comment type="caution">
    <text evidence="9">The sequence shown here is derived from an EMBL/GenBank/DDBJ whole genome shotgun (WGS) entry which is preliminary data.</text>
</comment>
<accession>A0A849P6U4</accession>
<keyword evidence="3 6" id="KW-0378">Hydrolase</keyword>
<evidence type="ECO:0000256" key="3">
    <source>
        <dbReference type="ARBA" id="ARBA00022801"/>
    </source>
</evidence>
<proteinExistence type="inferred from homology"/>
<keyword evidence="4 6" id="KW-0862">Zinc</keyword>
<evidence type="ECO:0000256" key="1">
    <source>
        <dbReference type="ARBA" id="ARBA00022670"/>
    </source>
</evidence>
<evidence type="ECO:0000313" key="10">
    <source>
        <dbReference type="Proteomes" id="UP000537862"/>
    </source>
</evidence>
<dbReference type="PANTHER" id="PTHR22726">
    <property type="entry name" value="METALLOENDOPEPTIDASE OMA1"/>
    <property type="match status" value="1"/>
</dbReference>
<dbReference type="PANTHER" id="PTHR22726:SF8">
    <property type="entry name" value="METALLOPROTEASE YCAL"/>
    <property type="match status" value="1"/>
</dbReference>
<dbReference type="GO" id="GO:0004222">
    <property type="term" value="F:metalloendopeptidase activity"/>
    <property type="evidence" value="ECO:0007669"/>
    <property type="project" value="InterPro"/>
</dbReference>
<dbReference type="GO" id="GO:0046872">
    <property type="term" value="F:metal ion binding"/>
    <property type="evidence" value="ECO:0007669"/>
    <property type="project" value="UniProtKB-KW"/>
</dbReference>
<organism evidence="9 10">
    <name type="scientific">Pelistega suis</name>
    <dbReference type="NCBI Taxonomy" id="1631957"/>
    <lineage>
        <taxon>Bacteria</taxon>
        <taxon>Pseudomonadati</taxon>
        <taxon>Pseudomonadota</taxon>
        <taxon>Betaproteobacteria</taxon>
        <taxon>Burkholderiales</taxon>
        <taxon>Alcaligenaceae</taxon>
        <taxon>Pelistega</taxon>
    </lineage>
</organism>
<dbReference type="InterPro" id="IPR001915">
    <property type="entry name" value="Peptidase_M48"/>
</dbReference>
<evidence type="ECO:0000259" key="8">
    <source>
        <dbReference type="Pfam" id="PF01435"/>
    </source>
</evidence>
<evidence type="ECO:0000256" key="7">
    <source>
        <dbReference type="SAM" id="SignalP"/>
    </source>
</evidence>
<dbReference type="Proteomes" id="UP000537862">
    <property type="component" value="Unassembled WGS sequence"/>
</dbReference>
<dbReference type="GO" id="GO:0016020">
    <property type="term" value="C:membrane"/>
    <property type="evidence" value="ECO:0007669"/>
    <property type="project" value="TreeGrafter"/>
</dbReference>
<evidence type="ECO:0000256" key="4">
    <source>
        <dbReference type="ARBA" id="ARBA00022833"/>
    </source>
</evidence>
<dbReference type="PROSITE" id="PS51257">
    <property type="entry name" value="PROKAR_LIPOPROTEIN"/>
    <property type="match status" value="1"/>
</dbReference>
<keyword evidence="1 6" id="KW-0645">Protease</keyword>
<feature type="chain" id="PRO_5032762800" evidence="7">
    <location>
        <begin position="20"/>
        <end position="251"/>
    </location>
</feature>
<dbReference type="Pfam" id="PF01435">
    <property type="entry name" value="Peptidase_M48"/>
    <property type="match status" value="1"/>
</dbReference>
<comment type="similarity">
    <text evidence="6">Belongs to the peptidase M48 family.</text>
</comment>
<evidence type="ECO:0000313" key="9">
    <source>
        <dbReference type="EMBL" id="NOL51475.1"/>
    </source>
</evidence>
<name>A0A849P6U4_9BURK</name>
<dbReference type="AlphaFoldDB" id="A0A849P6U4"/>
<keyword evidence="5 6" id="KW-0482">Metalloprotease</keyword>
<reference evidence="9 10" key="1">
    <citation type="submission" date="2020-05" db="EMBL/GenBank/DDBJ databases">
        <authorList>
            <person name="Niu N."/>
        </authorList>
    </citation>
    <scope>NUCLEOTIDE SEQUENCE [LARGE SCALE GENOMIC DNA]</scope>
    <source>
        <strain evidence="9 10">3340-03</strain>
    </source>
</reference>
<dbReference type="RefSeq" id="WP_171680147.1">
    <property type="nucleotide sequence ID" value="NZ_JABGBN010000002.1"/>
</dbReference>